<keyword evidence="2" id="KW-1185">Reference proteome</keyword>
<accession>A0ABU1V0T4</accession>
<evidence type="ECO:0000313" key="2">
    <source>
        <dbReference type="Proteomes" id="UP001253595"/>
    </source>
</evidence>
<evidence type="ECO:0008006" key="3">
    <source>
        <dbReference type="Google" id="ProtNLM"/>
    </source>
</evidence>
<sequence length="203" mass="22755">MKVFVPVLLIFSLAACKDVLNNPLGGMEAPASMEQLDGSWVAEEGGAKLDIVKTSKADWYGFIYQEKGKQTEGRFVVSYFERKRVLNVDLASVKVNGAPVVKDSSQAFLMVAATVDDEQLLLTPADMDKFEKHFAQYFFASPIQVEGLCKRDNELCNSTFSSGNVLISKRMKKFNDELIKKFRTVFPYKKQVVFNSVNSSSEH</sequence>
<comment type="caution">
    <text evidence="1">The sequence shown here is derived from an EMBL/GenBank/DDBJ whole genome shotgun (WGS) entry which is preliminary data.</text>
</comment>
<dbReference type="Proteomes" id="UP001253595">
    <property type="component" value="Unassembled WGS sequence"/>
</dbReference>
<dbReference type="RefSeq" id="WP_310073717.1">
    <property type="nucleotide sequence ID" value="NZ_JAVDVX010000005.1"/>
</dbReference>
<dbReference type="PROSITE" id="PS51257">
    <property type="entry name" value="PROKAR_LIPOPROTEIN"/>
    <property type="match status" value="1"/>
</dbReference>
<name>A0ABU1V0T4_9GAMM</name>
<protein>
    <recommendedName>
        <fullName evidence="3">Lipoprotein</fullName>
    </recommendedName>
</protein>
<proteinExistence type="predicted"/>
<reference evidence="1 2" key="1">
    <citation type="submission" date="2023-07" db="EMBL/GenBank/DDBJ databases">
        <title>Sorghum-associated microbial communities from plants grown in Nebraska, USA.</title>
        <authorList>
            <person name="Schachtman D."/>
        </authorList>
    </citation>
    <scope>NUCLEOTIDE SEQUENCE [LARGE SCALE GENOMIC DNA]</scope>
    <source>
        <strain evidence="1 2">BE190</strain>
    </source>
</reference>
<evidence type="ECO:0000313" key="1">
    <source>
        <dbReference type="EMBL" id="MDR7090968.1"/>
    </source>
</evidence>
<organism evidence="1 2">
    <name type="scientific">Cellvibrio fibrivorans</name>
    <dbReference type="NCBI Taxonomy" id="126350"/>
    <lineage>
        <taxon>Bacteria</taxon>
        <taxon>Pseudomonadati</taxon>
        <taxon>Pseudomonadota</taxon>
        <taxon>Gammaproteobacteria</taxon>
        <taxon>Cellvibrionales</taxon>
        <taxon>Cellvibrionaceae</taxon>
        <taxon>Cellvibrio</taxon>
    </lineage>
</organism>
<gene>
    <name evidence="1" type="ORF">J2X05_002994</name>
</gene>
<dbReference type="EMBL" id="JAVDVX010000005">
    <property type="protein sequence ID" value="MDR7090968.1"/>
    <property type="molecule type" value="Genomic_DNA"/>
</dbReference>